<dbReference type="NCBIfam" id="TIGR01439">
    <property type="entry name" value="lp_hng_hel_AbrB"/>
    <property type="match status" value="1"/>
</dbReference>
<dbReference type="InterPro" id="IPR052731">
    <property type="entry name" value="B_subtilis_Trans_State_Reg"/>
</dbReference>
<dbReference type="SUPFAM" id="SSF89447">
    <property type="entry name" value="AbrB/MazE/MraZ-like"/>
    <property type="match status" value="1"/>
</dbReference>
<accession>A0ABU1IUJ0</accession>
<dbReference type="PANTHER" id="PTHR36432:SF4">
    <property type="entry name" value="TRANSITION STATE REGULATOR ABH-RELATED"/>
    <property type="match status" value="1"/>
</dbReference>
<dbReference type="Proteomes" id="UP001185028">
    <property type="component" value="Unassembled WGS sequence"/>
</dbReference>
<dbReference type="InterPro" id="IPR007159">
    <property type="entry name" value="SpoVT-AbrB_dom"/>
</dbReference>
<dbReference type="EMBL" id="JAVDQH010000002">
    <property type="protein sequence ID" value="MDR6242839.1"/>
    <property type="molecule type" value="Genomic_DNA"/>
</dbReference>
<gene>
    <name evidence="2" type="ORF">JOC58_000723</name>
</gene>
<evidence type="ECO:0000313" key="2">
    <source>
        <dbReference type="EMBL" id="MDR6242839.1"/>
    </source>
</evidence>
<keyword evidence="3" id="KW-1185">Reference proteome</keyword>
<comment type="caution">
    <text evidence="2">The sequence shown here is derived from an EMBL/GenBank/DDBJ whole genome shotgun (WGS) entry which is preliminary data.</text>
</comment>
<dbReference type="InterPro" id="IPR010982">
    <property type="entry name" value="Lambda_DNA-bd_dom_sf"/>
</dbReference>
<dbReference type="SMART" id="SM00966">
    <property type="entry name" value="SpoVT_AbrB"/>
    <property type="match status" value="1"/>
</dbReference>
<sequence length="160" mass="18339">MKKTGMVRQLDSLGRIVIPKEIRDTMEIGISDPMEFFITEKEIIFRKHKGIQCIFCGSFDDLMYYKDQFICGVCAEQMGDESQHIPMEQMTEAPAFSRNLQSSLRKSRSKRGEMLTKVETAMQENPGATQNELARILGISQSRVCQIQKELRASSSTYER</sequence>
<dbReference type="Gene3D" id="2.10.260.10">
    <property type="match status" value="1"/>
</dbReference>
<evidence type="ECO:0000259" key="1">
    <source>
        <dbReference type="SMART" id="SM00966"/>
    </source>
</evidence>
<name>A0ABU1IUJ0_9BACL</name>
<organism evidence="2 3">
    <name type="scientific">Paenibacillus hunanensis</name>
    <dbReference type="NCBI Taxonomy" id="539262"/>
    <lineage>
        <taxon>Bacteria</taxon>
        <taxon>Bacillati</taxon>
        <taxon>Bacillota</taxon>
        <taxon>Bacilli</taxon>
        <taxon>Bacillales</taxon>
        <taxon>Paenibacillaceae</taxon>
        <taxon>Paenibacillus</taxon>
    </lineage>
</organism>
<feature type="domain" description="SpoVT-AbrB" evidence="1">
    <location>
        <begin position="8"/>
        <end position="53"/>
    </location>
</feature>
<dbReference type="Gene3D" id="1.10.260.40">
    <property type="entry name" value="lambda repressor-like DNA-binding domains"/>
    <property type="match status" value="1"/>
</dbReference>
<protein>
    <submittedName>
        <fullName evidence="2">Transcriptional pleiotropic regulator of transition state genes</fullName>
    </submittedName>
</protein>
<dbReference type="PANTHER" id="PTHR36432">
    <property type="match status" value="1"/>
</dbReference>
<reference evidence="2 3" key="1">
    <citation type="submission" date="2023-07" db="EMBL/GenBank/DDBJ databases">
        <title>Genomic Encyclopedia of Type Strains, Phase IV (KMG-IV): sequencing the most valuable type-strain genomes for metagenomic binning, comparative biology and taxonomic classification.</title>
        <authorList>
            <person name="Goeker M."/>
        </authorList>
    </citation>
    <scope>NUCLEOTIDE SEQUENCE [LARGE SCALE GENOMIC DNA]</scope>
    <source>
        <strain evidence="2 3">DSM 22170</strain>
    </source>
</reference>
<dbReference type="InterPro" id="IPR037914">
    <property type="entry name" value="SpoVT-AbrB_sf"/>
</dbReference>
<evidence type="ECO:0000313" key="3">
    <source>
        <dbReference type="Proteomes" id="UP001185028"/>
    </source>
</evidence>
<proteinExistence type="predicted"/>
<dbReference type="Pfam" id="PF13412">
    <property type="entry name" value="HTH_24"/>
    <property type="match status" value="1"/>
</dbReference>
<dbReference type="Pfam" id="PF04014">
    <property type="entry name" value="MazE_antitoxin"/>
    <property type="match status" value="1"/>
</dbReference>
<dbReference type="RefSeq" id="WP_188774317.1">
    <property type="nucleotide sequence ID" value="NZ_BMMB01000002.1"/>
</dbReference>